<dbReference type="Proteomes" id="UP000076420">
    <property type="component" value="Unassembled WGS sequence"/>
</dbReference>
<dbReference type="EnsemblMetazoa" id="BGLB010225-RB">
    <property type="protein sequence ID" value="BGLB010225-PB"/>
    <property type="gene ID" value="BGLB010225"/>
</dbReference>
<reference evidence="7" key="1">
    <citation type="submission" date="2020-05" db="UniProtKB">
        <authorList>
            <consortium name="EnsemblMetazoa"/>
        </authorList>
    </citation>
    <scope>IDENTIFICATION</scope>
    <source>
        <strain evidence="7">BB02</strain>
    </source>
</reference>
<keyword evidence="5 6" id="KW-0472">Membrane</keyword>
<dbReference type="AlphaFoldDB" id="A0A2C9JYU2"/>
<dbReference type="PANTHER" id="PTHR28599:SF1">
    <property type="entry name" value="SMALL INTEGRAL MEMBRANE PROTEIN 12"/>
    <property type="match status" value="1"/>
</dbReference>
<keyword evidence="4 6" id="KW-1133">Transmembrane helix</keyword>
<comment type="subcellular location">
    <subcellularLocation>
        <location evidence="1">Membrane</location>
        <topology evidence="1">Single-pass membrane protein</topology>
    </subcellularLocation>
</comment>
<evidence type="ECO:0000256" key="3">
    <source>
        <dbReference type="ARBA" id="ARBA00022692"/>
    </source>
</evidence>
<dbReference type="InterPro" id="IPR031933">
    <property type="entry name" value="UPF0767"/>
</dbReference>
<dbReference type="GO" id="GO:0016020">
    <property type="term" value="C:membrane"/>
    <property type="evidence" value="ECO:0007669"/>
    <property type="project" value="UniProtKB-SubCell"/>
</dbReference>
<keyword evidence="3 6" id="KW-0812">Transmembrane</keyword>
<name>A0A2C9JYU2_BIOGL</name>
<dbReference type="VEuPathDB" id="VectorBase:BGLB010225"/>
<dbReference type="STRING" id="6526.A0A2C9JYU2"/>
<accession>A0A2C9JYU2</accession>
<evidence type="ECO:0000313" key="7">
    <source>
        <dbReference type="EnsemblMetazoa" id="BGLB010225-PB"/>
    </source>
</evidence>
<protein>
    <recommendedName>
        <fullName evidence="9">Small integral membrane protein 12</fullName>
    </recommendedName>
</protein>
<evidence type="ECO:0000313" key="8">
    <source>
        <dbReference type="Proteomes" id="UP000076420"/>
    </source>
</evidence>
<comment type="similarity">
    <text evidence="2">Belongs to the SMIM12 family.</text>
</comment>
<dbReference type="KEGG" id="bgt:106073378"/>
<evidence type="ECO:0000256" key="5">
    <source>
        <dbReference type="ARBA" id="ARBA00023136"/>
    </source>
</evidence>
<evidence type="ECO:0000256" key="6">
    <source>
        <dbReference type="SAM" id="Phobius"/>
    </source>
</evidence>
<proteinExistence type="inferred from homology"/>
<evidence type="ECO:0000256" key="2">
    <source>
        <dbReference type="ARBA" id="ARBA00007304"/>
    </source>
</evidence>
<organism evidence="7 8">
    <name type="scientific">Biomphalaria glabrata</name>
    <name type="common">Bloodfluke planorb</name>
    <name type="synonym">Freshwater snail</name>
    <dbReference type="NCBI Taxonomy" id="6526"/>
    <lineage>
        <taxon>Eukaryota</taxon>
        <taxon>Metazoa</taxon>
        <taxon>Spiralia</taxon>
        <taxon>Lophotrochozoa</taxon>
        <taxon>Mollusca</taxon>
        <taxon>Gastropoda</taxon>
        <taxon>Heterobranchia</taxon>
        <taxon>Euthyneura</taxon>
        <taxon>Panpulmonata</taxon>
        <taxon>Hygrophila</taxon>
        <taxon>Lymnaeoidea</taxon>
        <taxon>Planorbidae</taxon>
        <taxon>Biomphalaria</taxon>
    </lineage>
</organism>
<gene>
    <name evidence="7" type="primary">106073378</name>
</gene>
<dbReference type="PANTHER" id="PTHR28599">
    <property type="entry name" value="SMALL INTEGRAL MEMBRANE PROTEIN 12"/>
    <property type="match status" value="1"/>
</dbReference>
<evidence type="ECO:0008006" key="9">
    <source>
        <dbReference type="Google" id="ProtNLM"/>
    </source>
</evidence>
<dbReference type="Pfam" id="PF15990">
    <property type="entry name" value="UPF0767"/>
    <property type="match status" value="1"/>
</dbReference>
<evidence type="ECO:0000256" key="1">
    <source>
        <dbReference type="ARBA" id="ARBA00004167"/>
    </source>
</evidence>
<evidence type="ECO:0000256" key="4">
    <source>
        <dbReference type="ARBA" id="ARBA00022989"/>
    </source>
</evidence>
<sequence length="92" mass="10532">MWNLIFSAARTYAPYITLPIAAVIGVVGYNIEWVLRKEKNTPFKAKSIQEERIERTLKELEMIDPTKIDSLKSKKDIPKTVLGRNENIGRTA</sequence>
<feature type="transmembrane region" description="Helical" evidence="6">
    <location>
        <begin position="12"/>
        <end position="31"/>
    </location>
</feature>